<dbReference type="PRINTS" id="PR00038">
    <property type="entry name" value="HTHLUXR"/>
</dbReference>
<evidence type="ECO:0000259" key="6">
    <source>
        <dbReference type="PROSITE" id="PS50043"/>
    </source>
</evidence>
<dbReference type="CDD" id="cd06170">
    <property type="entry name" value="LuxR_C_like"/>
    <property type="match status" value="1"/>
</dbReference>
<name>A0A127JYS3_9BURK</name>
<evidence type="ECO:0000259" key="7">
    <source>
        <dbReference type="PROSITE" id="PS50110"/>
    </source>
</evidence>
<keyword evidence="2" id="KW-0805">Transcription regulation</keyword>
<sequence>MIRVLVVDDHRIFRAGIARLMSDEPDMRVTGEAADGASALALLRGHDYDVVLLDINMGTRNGFETLGSIRAEHARLPVIMLSMYAESHYARLAIKSRANAYLSKDVGTDELLRAVRQVAGGGVYVPLGIGFNAPAPGPVSTGAPPHESLSPREMQVMLKIAQGISLTDIGTQLCLSVKTIGSHRTRILEKLAISSNAELVQYAMRHGLVD</sequence>
<dbReference type="SUPFAM" id="SSF46894">
    <property type="entry name" value="C-terminal effector domain of the bipartite response regulators"/>
    <property type="match status" value="1"/>
</dbReference>
<dbReference type="PANTHER" id="PTHR43214">
    <property type="entry name" value="TWO-COMPONENT RESPONSE REGULATOR"/>
    <property type="match status" value="1"/>
</dbReference>
<keyword evidence="4" id="KW-0804">Transcription</keyword>
<dbReference type="Pfam" id="PF00196">
    <property type="entry name" value="GerE"/>
    <property type="match status" value="1"/>
</dbReference>
<dbReference type="PROSITE" id="PS50043">
    <property type="entry name" value="HTH_LUXR_2"/>
    <property type="match status" value="1"/>
</dbReference>
<protein>
    <submittedName>
        <fullName evidence="8">LuxR family transcriptional regulator</fullName>
    </submittedName>
</protein>
<feature type="modified residue" description="4-aspartylphosphate" evidence="5">
    <location>
        <position position="54"/>
    </location>
</feature>
<gene>
    <name evidence="8" type="ORF">UC35_22685</name>
</gene>
<dbReference type="RefSeq" id="WP_061503560.1">
    <property type="nucleotide sequence ID" value="NZ_CP010951.1"/>
</dbReference>
<dbReference type="GO" id="GO:0000160">
    <property type="term" value="P:phosphorelay signal transduction system"/>
    <property type="evidence" value="ECO:0007669"/>
    <property type="project" value="InterPro"/>
</dbReference>
<feature type="domain" description="Response regulatory" evidence="7">
    <location>
        <begin position="3"/>
        <end position="119"/>
    </location>
</feature>
<dbReference type="AlphaFoldDB" id="A0A127JYS3"/>
<evidence type="ECO:0000256" key="1">
    <source>
        <dbReference type="ARBA" id="ARBA00022553"/>
    </source>
</evidence>
<evidence type="ECO:0000256" key="3">
    <source>
        <dbReference type="ARBA" id="ARBA00023125"/>
    </source>
</evidence>
<dbReference type="EMBL" id="CP010951">
    <property type="protein sequence ID" value="AMO25120.1"/>
    <property type="molecule type" value="Genomic_DNA"/>
</dbReference>
<keyword evidence="1 5" id="KW-0597">Phosphoprotein</keyword>
<dbReference type="Gene3D" id="3.40.50.2300">
    <property type="match status" value="1"/>
</dbReference>
<dbReference type="InterPro" id="IPR039420">
    <property type="entry name" value="WalR-like"/>
</dbReference>
<keyword evidence="9" id="KW-1185">Reference proteome</keyword>
<dbReference type="Pfam" id="PF00072">
    <property type="entry name" value="Response_reg"/>
    <property type="match status" value="1"/>
</dbReference>
<dbReference type="SMART" id="SM00448">
    <property type="entry name" value="REC"/>
    <property type="match status" value="1"/>
</dbReference>
<dbReference type="InterPro" id="IPR016032">
    <property type="entry name" value="Sig_transdc_resp-reg_C-effctor"/>
</dbReference>
<evidence type="ECO:0000256" key="5">
    <source>
        <dbReference type="PROSITE-ProRule" id="PRU00169"/>
    </source>
</evidence>
<dbReference type="GO" id="GO:0003677">
    <property type="term" value="F:DNA binding"/>
    <property type="evidence" value="ECO:0007669"/>
    <property type="project" value="UniProtKB-KW"/>
</dbReference>
<organism evidence="8 9">
    <name type="scientific">Ramlibacter tataouinensis</name>
    <dbReference type="NCBI Taxonomy" id="94132"/>
    <lineage>
        <taxon>Bacteria</taxon>
        <taxon>Pseudomonadati</taxon>
        <taxon>Pseudomonadota</taxon>
        <taxon>Betaproteobacteria</taxon>
        <taxon>Burkholderiales</taxon>
        <taxon>Comamonadaceae</taxon>
        <taxon>Ramlibacter</taxon>
    </lineage>
</organism>
<dbReference type="OrthoDB" id="9816469at2"/>
<evidence type="ECO:0000256" key="4">
    <source>
        <dbReference type="ARBA" id="ARBA00023163"/>
    </source>
</evidence>
<evidence type="ECO:0000313" key="9">
    <source>
        <dbReference type="Proteomes" id="UP000070433"/>
    </source>
</evidence>
<dbReference type="CDD" id="cd17535">
    <property type="entry name" value="REC_NarL-like"/>
    <property type="match status" value="1"/>
</dbReference>
<evidence type="ECO:0000313" key="8">
    <source>
        <dbReference type="EMBL" id="AMO25120.1"/>
    </source>
</evidence>
<dbReference type="Proteomes" id="UP000070433">
    <property type="component" value="Chromosome"/>
</dbReference>
<dbReference type="PROSITE" id="PS50110">
    <property type="entry name" value="RESPONSE_REGULATORY"/>
    <property type="match status" value="1"/>
</dbReference>
<dbReference type="InterPro" id="IPR058245">
    <property type="entry name" value="NreC/VraR/RcsB-like_REC"/>
</dbReference>
<dbReference type="InterPro" id="IPR011006">
    <property type="entry name" value="CheY-like_superfamily"/>
</dbReference>
<accession>A0A127JYS3</accession>
<feature type="domain" description="HTH luxR-type" evidence="6">
    <location>
        <begin position="142"/>
        <end position="207"/>
    </location>
</feature>
<dbReference type="PANTHER" id="PTHR43214:SF41">
    <property type="entry name" value="NITRATE_NITRITE RESPONSE REGULATOR PROTEIN NARP"/>
    <property type="match status" value="1"/>
</dbReference>
<keyword evidence="3" id="KW-0238">DNA-binding</keyword>
<reference evidence="8 9" key="1">
    <citation type="journal article" date="2014" name="Int. J. Syst. Evol. Microbiol.">
        <title>Ramlibacter solisilvae sp. nov., isolated from forest soil, and emended description of the genus Ramlibacter.</title>
        <authorList>
            <person name="Lee H.J."/>
            <person name="Lee S.H."/>
            <person name="Lee S.S."/>
            <person name="Lee J.S."/>
            <person name="Kim Y."/>
            <person name="Kim S.C."/>
            <person name="Jeon C.O."/>
        </authorList>
    </citation>
    <scope>NUCLEOTIDE SEQUENCE [LARGE SCALE GENOMIC DNA]</scope>
    <source>
        <strain evidence="8 9">5-10</strain>
    </source>
</reference>
<dbReference type="SUPFAM" id="SSF52172">
    <property type="entry name" value="CheY-like"/>
    <property type="match status" value="1"/>
</dbReference>
<dbReference type="InterPro" id="IPR000792">
    <property type="entry name" value="Tscrpt_reg_LuxR_C"/>
</dbReference>
<dbReference type="SMART" id="SM00421">
    <property type="entry name" value="HTH_LUXR"/>
    <property type="match status" value="1"/>
</dbReference>
<dbReference type="InterPro" id="IPR001789">
    <property type="entry name" value="Sig_transdc_resp-reg_receiver"/>
</dbReference>
<dbReference type="GO" id="GO:0006355">
    <property type="term" value="P:regulation of DNA-templated transcription"/>
    <property type="evidence" value="ECO:0007669"/>
    <property type="project" value="InterPro"/>
</dbReference>
<proteinExistence type="predicted"/>
<evidence type="ECO:0000256" key="2">
    <source>
        <dbReference type="ARBA" id="ARBA00023015"/>
    </source>
</evidence>